<feature type="region of interest" description="Disordered" evidence="1">
    <location>
        <begin position="83"/>
        <end position="103"/>
    </location>
</feature>
<keyword evidence="3" id="KW-1185">Reference proteome</keyword>
<reference evidence="2" key="2">
    <citation type="submission" date="2020-09" db="EMBL/GenBank/DDBJ databases">
        <authorList>
            <person name="Sun Q."/>
            <person name="Zhou Y."/>
        </authorList>
    </citation>
    <scope>NUCLEOTIDE SEQUENCE</scope>
    <source>
        <strain evidence="2">CGMCC 1.15367</strain>
    </source>
</reference>
<feature type="compositionally biased region" description="Basic and acidic residues" evidence="1">
    <location>
        <begin position="41"/>
        <end position="53"/>
    </location>
</feature>
<evidence type="ECO:0000313" key="2">
    <source>
        <dbReference type="EMBL" id="GGE06111.1"/>
    </source>
</evidence>
<evidence type="ECO:0000256" key="1">
    <source>
        <dbReference type="SAM" id="MobiDB-lite"/>
    </source>
</evidence>
<feature type="region of interest" description="Disordered" evidence="1">
    <location>
        <begin position="41"/>
        <end position="70"/>
    </location>
</feature>
<dbReference type="Proteomes" id="UP000644699">
    <property type="component" value="Unassembled WGS sequence"/>
</dbReference>
<dbReference type="AlphaFoldDB" id="A0A917E6R7"/>
<evidence type="ECO:0000313" key="3">
    <source>
        <dbReference type="Proteomes" id="UP000644699"/>
    </source>
</evidence>
<comment type="caution">
    <text evidence="2">The sequence shown here is derived from an EMBL/GenBank/DDBJ whole genome shotgun (WGS) entry which is preliminary data.</text>
</comment>
<sequence>MNGLSAQNHLALVRAMDAGEKLHAGALPRAVLAEKREHRTGFEIEGDRRHGDGAAEALAGRSQAGNGRARGLGARIRRAIMRGPPHAAPSAEAWNQRIPDSRA</sequence>
<protein>
    <submittedName>
        <fullName evidence="2">Uncharacterized protein</fullName>
    </submittedName>
</protein>
<dbReference type="EMBL" id="BMIQ01000003">
    <property type="protein sequence ID" value="GGE06111.1"/>
    <property type="molecule type" value="Genomic_DNA"/>
</dbReference>
<gene>
    <name evidence="2" type="ORF">GCM10011390_26530</name>
</gene>
<proteinExistence type="predicted"/>
<accession>A0A917E6R7</accession>
<reference evidence="2" key="1">
    <citation type="journal article" date="2014" name="Int. J. Syst. Evol. Microbiol.">
        <title>Complete genome sequence of Corynebacterium casei LMG S-19264T (=DSM 44701T), isolated from a smear-ripened cheese.</title>
        <authorList>
            <consortium name="US DOE Joint Genome Institute (JGI-PGF)"/>
            <person name="Walter F."/>
            <person name="Albersmeier A."/>
            <person name="Kalinowski J."/>
            <person name="Ruckert C."/>
        </authorList>
    </citation>
    <scope>NUCLEOTIDE SEQUENCE</scope>
    <source>
        <strain evidence="2">CGMCC 1.15367</strain>
    </source>
</reference>
<name>A0A917E6R7_9HYPH</name>
<organism evidence="2 3">
    <name type="scientific">Aureimonas endophytica</name>
    <dbReference type="NCBI Taxonomy" id="2027858"/>
    <lineage>
        <taxon>Bacteria</taxon>
        <taxon>Pseudomonadati</taxon>
        <taxon>Pseudomonadota</taxon>
        <taxon>Alphaproteobacteria</taxon>
        <taxon>Hyphomicrobiales</taxon>
        <taxon>Aurantimonadaceae</taxon>
        <taxon>Aureimonas</taxon>
    </lineage>
</organism>